<organism evidence="2 3">
    <name type="scientific">Aureobasidium subglaciale (strain EXF-2481)</name>
    <name type="common">Aureobasidium pullulans var. subglaciale</name>
    <dbReference type="NCBI Taxonomy" id="1043005"/>
    <lineage>
        <taxon>Eukaryota</taxon>
        <taxon>Fungi</taxon>
        <taxon>Dikarya</taxon>
        <taxon>Ascomycota</taxon>
        <taxon>Pezizomycotina</taxon>
        <taxon>Dothideomycetes</taxon>
        <taxon>Dothideomycetidae</taxon>
        <taxon>Dothideales</taxon>
        <taxon>Saccotheciaceae</taxon>
        <taxon>Aureobasidium</taxon>
    </lineage>
</organism>
<dbReference type="InParanoid" id="A0A074YEQ7"/>
<sequence length="160" mass="17494">MPRGSEYSDEKRAAALIMFLIFKASHSEVETRTGVSKAAVRQMASRAHKAGIDRTSIEELIVFARTKPRKGRPRRDAATDKPSSSQPPEATESETPKQSHESAVAATQELRPQPANTTPTATTSTRANSREGVSEVMKSWNPHEVQAMDAPYTMATNEQG</sequence>
<evidence type="ECO:0000313" key="3">
    <source>
        <dbReference type="Proteomes" id="UP000030641"/>
    </source>
</evidence>
<evidence type="ECO:0000256" key="1">
    <source>
        <dbReference type="SAM" id="MobiDB-lite"/>
    </source>
</evidence>
<evidence type="ECO:0000313" key="2">
    <source>
        <dbReference type="EMBL" id="KEQ94539.1"/>
    </source>
</evidence>
<dbReference type="EMBL" id="KL584762">
    <property type="protein sequence ID" value="KEQ94539.1"/>
    <property type="molecule type" value="Genomic_DNA"/>
</dbReference>
<proteinExistence type="predicted"/>
<keyword evidence="3" id="KW-1185">Reference proteome</keyword>
<dbReference type="GeneID" id="25366783"/>
<accession>A0A074YEQ7</accession>
<reference evidence="2 3" key="1">
    <citation type="journal article" date="2014" name="BMC Genomics">
        <title>Genome sequencing of four Aureobasidium pullulans varieties: biotechnological potential, stress tolerance, and description of new species.</title>
        <authorList>
            <person name="Gostin Ar C."/>
            <person name="Ohm R.A."/>
            <person name="Kogej T."/>
            <person name="Sonjak S."/>
            <person name="Turk M."/>
            <person name="Zajc J."/>
            <person name="Zalar P."/>
            <person name="Grube M."/>
            <person name="Sun H."/>
            <person name="Han J."/>
            <person name="Sharma A."/>
            <person name="Chiniquy J."/>
            <person name="Ngan C.Y."/>
            <person name="Lipzen A."/>
            <person name="Barry K."/>
            <person name="Grigoriev I.V."/>
            <person name="Gunde-Cimerman N."/>
        </authorList>
    </citation>
    <scope>NUCLEOTIDE SEQUENCE [LARGE SCALE GENOMIC DNA]</scope>
    <source>
        <strain evidence="2 3">EXF-2481</strain>
    </source>
</reference>
<dbReference type="HOGENOM" id="CLU_1651808_0_0_1"/>
<feature type="region of interest" description="Disordered" evidence="1">
    <location>
        <begin position="63"/>
        <end position="160"/>
    </location>
</feature>
<dbReference type="Proteomes" id="UP000030641">
    <property type="component" value="Unassembled WGS sequence"/>
</dbReference>
<name>A0A074YEQ7_AURSE</name>
<dbReference type="RefSeq" id="XP_013342911.1">
    <property type="nucleotide sequence ID" value="XM_013487457.1"/>
</dbReference>
<dbReference type="OrthoDB" id="3868529at2759"/>
<dbReference type="AlphaFoldDB" id="A0A074YEQ7"/>
<gene>
    <name evidence="2" type="ORF">AUEXF2481DRAFT_41127</name>
</gene>
<feature type="compositionally biased region" description="Low complexity" evidence="1">
    <location>
        <begin position="114"/>
        <end position="127"/>
    </location>
</feature>
<protein>
    <submittedName>
        <fullName evidence="2">Uncharacterized protein</fullName>
    </submittedName>
</protein>